<comment type="caution">
    <text evidence="2">The sequence shown here is derived from an EMBL/GenBank/DDBJ whole genome shotgun (WGS) entry which is preliminary data.</text>
</comment>
<organism evidence="2 3">
    <name type="scientific">Monodon monoceros</name>
    <name type="common">Narwhal</name>
    <name type="synonym">Ceratodon monodon</name>
    <dbReference type="NCBI Taxonomy" id="40151"/>
    <lineage>
        <taxon>Eukaryota</taxon>
        <taxon>Metazoa</taxon>
        <taxon>Chordata</taxon>
        <taxon>Craniata</taxon>
        <taxon>Vertebrata</taxon>
        <taxon>Euteleostomi</taxon>
        <taxon>Mammalia</taxon>
        <taxon>Eutheria</taxon>
        <taxon>Laurasiatheria</taxon>
        <taxon>Artiodactyla</taxon>
        <taxon>Whippomorpha</taxon>
        <taxon>Cetacea</taxon>
        <taxon>Odontoceti</taxon>
        <taxon>Monodontidae</taxon>
        <taxon>Monodon</taxon>
    </lineage>
</organism>
<feature type="compositionally biased region" description="Polar residues" evidence="1">
    <location>
        <begin position="315"/>
        <end position="325"/>
    </location>
</feature>
<evidence type="ECO:0000313" key="3">
    <source>
        <dbReference type="Proteomes" id="UP000308365"/>
    </source>
</evidence>
<feature type="non-terminal residue" evidence="2">
    <location>
        <position position="1"/>
    </location>
</feature>
<feature type="compositionally biased region" description="Pro residues" evidence="1">
    <location>
        <begin position="255"/>
        <end position="264"/>
    </location>
</feature>
<feature type="compositionally biased region" description="Low complexity" evidence="1">
    <location>
        <begin position="149"/>
        <end position="158"/>
    </location>
</feature>
<evidence type="ECO:0000313" key="2">
    <source>
        <dbReference type="EMBL" id="TKC38741.1"/>
    </source>
</evidence>
<feature type="region of interest" description="Disordered" evidence="1">
    <location>
        <begin position="135"/>
        <end position="273"/>
    </location>
</feature>
<sequence length="372" mass="40181">TLESRKGERFWPLLDTLSTLPPVCVGGSFCRDRARPGAWSAGESQAAWRGTDLPDLRPAGSARTRGGGCGMRLCVSSCCLPYLALSPKIWSQNSSLEAPPQGHLGFWFDPAHGQVKDYWQRQREEWNLSHAFRHPERNQAHENPSCLDGLPGTGLPSGAPGGGRLWGARGSRQPGDGAQAPAAPTRTLPDSLAPRRTRAGRGPSGRREPSGSRGAATRLPGASPAPRGRRRRRAAPPHPGRDPRTGKPESWLPAGPGPRRPAIPRPERRTGSRTRWLSAWGWGGTSRLTPCLSPAPFSPFLPPRDGSPRARRKPGSSQRPPSGRTTPAPAGSLQRDAAKEHYINTLGPDLDTEDSCFKKIQSSLKSCNLYAF</sequence>
<feature type="compositionally biased region" description="Low complexity" evidence="1">
    <location>
        <begin position="211"/>
        <end position="226"/>
    </location>
</feature>
<feature type="compositionally biased region" description="Low complexity" evidence="1">
    <location>
        <begin position="173"/>
        <end position="184"/>
    </location>
</feature>
<dbReference type="Proteomes" id="UP000308365">
    <property type="component" value="Unassembled WGS sequence"/>
</dbReference>
<protein>
    <submittedName>
        <fullName evidence="2">Uncharacterized protein</fullName>
    </submittedName>
</protein>
<dbReference type="AlphaFoldDB" id="A0A4U1EQ95"/>
<accession>A0A4U1EQ95</accession>
<feature type="region of interest" description="Disordered" evidence="1">
    <location>
        <begin position="41"/>
        <end position="65"/>
    </location>
</feature>
<proteinExistence type="predicted"/>
<reference evidence="3" key="1">
    <citation type="journal article" date="2019" name="IScience">
        <title>Narwhal Genome Reveals Long-Term Low Genetic Diversity despite Current Large Abundance Size.</title>
        <authorList>
            <person name="Westbury M.V."/>
            <person name="Petersen B."/>
            <person name="Garde E."/>
            <person name="Heide-Jorgensen M.P."/>
            <person name="Lorenzen E.D."/>
        </authorList>
    </citation>
    <scope>NUCLEOTIDE SEQUENCE [LARGE SCALE GENOMIC DNA]</scope>
</reference>
<evidence type="ECO:0000256" key="1">
    <source>
        <dbReference type="SAM" id="MobiDB-lite"/>
    </source>
</evidence>
<feature type="region of interest" description="Disordered" evidence="1">
    <location>
        <begin position="293"/>
        <end position="340"/>
    </location>
</feature>
<name>A0A4U1EQ95_MONMO</name>
<gene>
    <name evidence="2" type="ORF">EI555_006086</name>
</gene>
<dbReference type="EMBL" id="RWIC01000949">
    <property type="protein sequence ID" value="TKC38741.1"/>
    <property type="molecule type" value="Genomic_DNA"/>
</dbReference>